<dbReference type="Gene3D" id="3.30.379.10">
    <property type="entry name" value="Chitobiase/beta-hexosaminidase domain 2-like"/>
    <property type="match status" value="1"/>
</dbReference>
<dbReference type="InterPro" id="IPR007781">
    <property type="entry name" value="NAGLU"/>
</dbReference>
<name>U2CLV1_9BACE</name>
<comment type="caution">
    <text evidence="6">The sequence shown here is derived from an EMBL/GenBank/DDBJ whole genome shotgun (WGS) entry which is preliminary data.</text>
</comment>
<dbReference type="Pfam" id="PF05089">
    <property type="entry name" value="NAGLU"/>
    <property type="match status" value="1"/>
</dbReference>
<dbReference type="PANTHER" id="PTHR12872:SF1">
    <property type="entry name" value="ALPHA-N-ACETYLGLUCOSAMINIDASE"/>
    <property type="match status" value="1"/>
</dbReference>
<evidence type="ECO:0000259" key="3">
    <source>
        <dbReference type="Pfam" id="PF05089"/>
    </source>
</evidence>
<dbReference type="PATRIC" id="fig|1321819.3.peg.1563"/>
<feature type="chain" id="PRO_5004623972" evidence="2">
    <location>
        <begin position="23"/>
        <end position="721"/>
    </location>
</feature>
<dbReference type="HOGENOM" id="CLU_011988_2_1_10"/>
<dbReference type="GO" id="GO:0016787">
    <property type="term" value="F:hydrolase activity"/>
    <property type="evidence" value="ECO:0007669"/>
    <property type="project" value="UniProtKB-KW"/>
</dbReference>
<dbReference type="EMBL" id="AWSV01000089">
    <property type="protein sequence ID" value="ERI85525.1"/>
    <property type="molecule type" value="Genomic_DNA"/>
</dbReference>
<reference evidence="6 7" key="1">
    <citation type="submission" date="2013-08" db="EMBL/GenBank/DDBJ databases">
        <authorList>
            <person name="Weinstock G."/>
            <person name="Sodergren E."/>
            <person name="Wylie T."/>
            <person name="Fulton L."/>
            <person name="Fulton R."/>
            <person name="Fronick C."/>
            <person name="O'Laughlin M."/>
            <person name="Godfrey J."/>
            <person name="Miner T."/>
            <person name="Herter B."/>
            <person name="Appelbaum E."/>
            <person name="Cordes M."/>
            <person name="Lek S."/>
            <person name="Wollam A."/>
            <person name="Pepin K.H."/>
            <person name="Palsikar V.B."/>
            <person name="Mitreva M."/>
            <person name="Wilson R.K."/>
        </authorList>
    </citation>
    <scope>NUCLEOTIDE SEQUENCE [LARGE SCALE GENOMIC DNA]</scope>
    <source>
        <strain evidence="6 7">F0041</strain>
    </source>
</reference>
<evidence type="ECO:0000256" key="1">
    <source>
        <dbReference type="ARBA" id="ARBA00022801"/>
    </source>
</evidence>
<dbReference type="Pfam" id="PF12971">
    <property type="entry name" value="NAGLU_N"/>
    <property type="match status" value="1"/>
</dbReference>
<gene>
    <name evidence="6" type="ORF">HMPREF1981_01700</name>
</gene>
<dbReference type="InterPro" id="IPR024732">
    <property type="entry name" value="NAGLU_C"/>
</dbReference>
<organism evidence="6 7">
    <name type="scientific">Bacteroides pyogenes F0041</name>
    <dbReference type="NCBI Taxonomy" id="1321819"/>
    <lineage>
        <taxon>Bacteria</taxon>
        <taxon>Pseudomonadati</taxon>
        <taxon>Bacteroidota</taxon>
        <taxon>Bacteroidia</taxon>
        <taxon>Bacteroidales</taxon>
        <taxon>Bacteroidaceae</taxon>
        <taxon>Bacteroides</taxon>
    </lineage>
</organism>
<keyword evidence="1" id="KW-0378">Hydrolase</keyword>
<dbReference type="Pfam" id="PF12972">
    <property type="entry name" value="NAGLU_C"/>
    <property type="match status" value="1"/>
</dbReference>
<feature type="domain" description="Alpha-N-acetylglucosaminidase C-terminal" evidence="5">
    <location>
        <begin position="456"/>
        <end position="716"/>
    </location>
</feature>
<dbReference type="Gene3D" id="3.20.20.80">
    <property type="entry name" value="Glycosidases"/>
    <property type="match status" value="1"/>
</dbReference>
<evidence type="ECO:0000259" key="5">
    <source>
        <dbReference type="Pfam" id="PF12972"/>
    </source>
</evidence>
<dbReference type="OrthoDB" id="179563at2"/>
<protein>
    <submittedName>
        <fullName evidence="6">Alpha-N-acetylglucosaminidase</fullName>
    </submittedName>
</protein>
<dbReference type="Gene3D" id="1.20.120.670">
    <property type="entry name" value="N-acetyl-b-d-glucoasminidase"/>
    <property type="match status" value="1"/>
</dbReference>
<feature type="domain" description="Alpha-N-acetylglucosaminidase tim-barrel" evidence="3">
    <location>
        <begin position="127"/>
        <end position="447"/>
    </location>
</feature>
<dbReference type="AlphaFoldDB" id="U2CLV1"/>
<dbReference type="Proteomes" id="UP000016496">
    <property type="component" value="Unassembled WGS sequence"/>
</dbReference>
<dbReference type="RefSeq" id="WP_021645109.1">
    <property type="nucleotide sequence ID" value="NZ_KE993094.1"/>
</dbReference>
<dbReference type="PANTHER" id="PTHR12872">
    <property type="entry name" value="ALPHA-N-ACETYLGLUCOSAMINIDASE"/>
    <property type="match status" value="1"/>
</dbReference>
<evidence type="ECO:0000256" key="2">
    <source>
        <dbReference type="SAM" id="SignalP"/>
    </source>
</evidence>
<dbReference type="InterPro" id="IPR024240">
    <property type="entry name" value="NAGLU_N"/>
</dbReference>
<evidence type="ECO:0000313" key="6">
    <source>
        <dbReference type="EMBL" id="ERI85525.1"/>
    </source>
</evidence>
<dbReference type="GO" id="GO:0005975">
    <property type="term" value="P:carbohydrate metabolic process"/>
    <property type="evidence" value="ECO:0007669"/>
    <property type="project" value="UniProtKB-ARBA"/>
</dbReference>
<evidence type="ECO:0000313" key="7">
    <source>
        <dbReference type="Proteomes" id="UP000016496"/>
    </source>
</evidence>
<dbReference type="InterPro" id="IPR029018">
    <property type="entry name" value="Hex-like_dom2"/>
</dbReference>
<keyword evidence="2" id="KW-0732">Signal</keyword>
<sequence length="721" mass="84345">MRNFLKLLLISIFMLPLSVALAKNTVPATNSPVVGLVERLLPGYESQFIFEVISTGKDKDYFELSSSGSKIKITGNNPVSVSAGLNWYLKYYCNCSFSFCKDQLELPKKLPLLKEKIRKETKLIYNFYMNYCTFGYTTPFWDWERWEREIDLMALNGINTPMAMVGVEVVWRNTLRRFGYTDREIKEFLCGPVYFPWFLMANMEKLGGPLPDEWFDRQVVLQRKILKRMREFGMRPVFQAFFGMVPNSLKEKYPDAKIADQGLWQSFKRPEILLSTDSLFARMSRVWYQEYEKLFGRTDCFAGDLFHEGGISEGLDVPQIARGVQAKMMEYEPNAIWFIQAWGDNPQNELLSGLDKRHTIIVDLSAEYWTRWKERKGFNGFPWIWSHVTDYGGNIGLHGRLDAIAKGSLDGRSDPVASASMIGIGAVPEGIEVNPIAFDLANEMRWREEAVDVEEWVAKYARRRYNTEDENIEKAWNIFYRTVYGTYENHRRPSESVFCAQPSLKGDLITASAWNQCKIYYDPQLYAKGVAYLLESSEELERKETYQFDVVDMVRQYLADLGRDAYARIVQAYRNKERKILAEQSERFLELMKDQDKLLSSYNHFFVGRWLDLARSASQIKKHQDLYEKNARQLIGTWSEENTMLRDYAHKEWGGMLKDYYYPRWKAYLDYLSASLDGKDLPEPDSFLEERKWIESHNRYTFVQVDAVKVAKELFGKYYSD</sequence>
<evidence type="ECO:0000259" key="4">
    <source>
        <dbReference type="Pfam" id="PF12971"/>
    </source>
</evidence>
<feature type="signal peptide" evidence="2">
    <location>
        <begin position="1"/>
        <end position="22"/>
    </location>
</feature>
<feature type="domain" description="Alpha-N-acetylglucosaminidase N-terminal" evidence="4">
    <location>
        <begin position="32"/>
        <end position="111"/>
    </location>
</feature>
<accession>U2CLV1</accession>
<proteinExistence type="predicted"/>
<dbReference type="InterPro" id="IPR024733">
    <property type="entry name" value="NAGLU_tim-barrel"/>
</dbReference>